<feature type="compositionally biased region" description="Polar residues" evidence="3">
    <location>
        <begin position="292"/>
        <end position="310"/>
    </location>
</feature>
<proteinExistence type="predicted"/>
<dbReference type="AlphaFoldDB" id="A0A167UYM5"/>
<gene>
    <name evidence="4" type="ORF">EN45_084390</name>
</gene>
<feature type="region of interest" description="Disordered" evidence="3">
    <location>
        <begin position="292"/>
        <end position="312"/>
    </location>
</feature>
<dbReference type="SMART" id="SM00248">
    <property type="entry name" value="ANK"/>
    <property type="match status" value="3"/>
</dbReference>
<evidence type="ECO:0000256" key="1">
    <source>
        <dbReference type="ARBA" id="ARBA00022737"/>
    </source>
</evidence>
<reference evidence="4" key="1">
    <citation type="journal article" date="2014" name="Genome Announc.">
        <title>Complete sequencing and chromosome-scale genome assembly of the industrial progenitor strain P2niaD18 from the penicillin producer Penicillium chrysogenum.</title>
        <authorList>
            <person name="Specht T."/>
            <person name="Dahlmann T.A."/>
            <person name="Zadra I."/>
            <person name="Kurnsteiner H."/>
            <person name="Kuck U."/>
        </authorList>
    </citation>
    <scope>NUCLEOTIDE SEQUENCE [LARGE SCALE GENOMIC DNA]</scope>
    <source>
        <strain evidence="4">P2niaD18</strain>
    </source>
</reference>
<dbReference type="InterPro" id="IPR002110">
    <property type="entry name" value="Ankyrin_rpt"/>
</dbReference>
<dbReference type="PANTHER" id="PTHR24198:SF165">
    <property type="entry name" value="ANKYRIN REPEAT-CONTAINING PROTEIN-RELATED"/>
    <property type="match status" value="1"/>
</dbReference>
<dbReference type="EMBL" id="CM002799">
    <property type="protein sequence ID" value="KZN89803.1"/>
    <property type="molecule type" value="Genomic_DNA"/>
</dbReference>
<feature type="compositionally biased region" description="Polar residues" evidence="3">
    <location>
        <begin position="691"/>
        <end position="701"/>
    </location>
</feature>
<evidence type="ECO:0000256" key="2">
    <source>
        <dbReference type="ARBA" id="ARBA00023043"/>
    </source>
</evidence>
<dbReference type="PANTHER" id="PTHR24198">
    <property type="entry name" value="ANKYRIN REPEAT AND PROTEIN KINASE DOMAIN-CONTAINING PROTEIN"/>
    <property type="match status" value="1"/>
</dbReference>
<keyword evidence="1" id="KW-0677">Repeat</keyword>
<evidence type="ECO:0000256" key="3">
    <source>
        <dbReference type="SAM" id="MobiDB-lite"/>
    </source>
</evidence>
<dbReference type="Gene3D" id="1.25.40.20">
    <property type="entry name" value="Ankyrin repeat-containing domain"/>
    <property type="match status" value="2"/>
</dbReference>
<protein>
    <submittedName>
        <fullName evidence="4">Putative ankyrin repeat protein</fullName>
    </submittedName>
</protein>
<sequence length="788" mass="87042">MDPLSLTANIAAVIGLLDAVCRLGKETHKVISGIKHAPDEVKRLSLELEGIGSLLISIHKYCQMYQRQHPLMVAEAESNSTISHLFALLHDLQMEYQAMMEIVERNTERPNAGRRQRLRYMGNRMKLVFAGDLKVIFERLSRHKAQLSINLQVLAGFNDIAVHDSLQELSRALSPINIGTKKKGLTDVEGQSLPSEKGYIEEHRQSPKVVQHQDSTSLAPSSDWVVHEGSLDQATLPLMLLKPKIQEALSLLTFCKPGQAHLSKQDTNWIQEELESLLVVCHETAAVTLKNPNSTFKPNASHTTQTNADTNGVPRCRAEKARQVGKTNQIATTKFLVRESPAGNVSARVQCIRNSDSGNTAVSDIVLLLAPNPAIHKHGFAISLARLNEKLRQPRIHRSISMYTVVEPDSPIFECVQSNNIGHLRQLLGSRQVTPDLRNTENESLLSVAARHLRLEICELLINEGADPSHCRSDGANAIYAVRNAFWYRDMAYNVPKSTLNQLLRLFVRAGCDINSVALGGNPLHFTVSHILPGSKMIDEEEISCLVNLLVCLGCDIEHENSDGLTPLLYNACIPGLHGVTVLKELLNWGANPHAQTHFGEGALHLAIAFSIPGTVHGDVGFRSLQARLALLLNAGCDPNLRDRNGRTVSDFALSSPRTWFQWCLAVVKNQALPIEEIIMKEDNPGGYDAASSNPRGSSNDCPGKGGLDSDWESCGDSDTDDDGDGTYSTYNSPLNVCSDYNHPFLSWNGFFPWSISPSCWDCDLPVQMQDISRKKWQGLQIFKALRS</sequence>
<feature type="region of interest" description="Disordered" evidence="3">
    <location>
        <begin position="686"/>
        <end position="721"/>
    </location>
</feature>
<accession>A0A167UYM5</accession>
<dbReference type="InterPro" id="IPR036770">
    <property type="entry name" value="Ankyrin_rpt-contain_sf"/>
</dbReference>
<evidence type="ECO:0000313" key="4">
    <source>
        <dbReference type="EMBL" id="KZN89803.1"/>
    </source>
</evidence>
<dbReference type="SUPFAM" id="SSF48403">
    <property type="entry name" value="Ankyrin repeat"/>
    <property type="match status" value="1"/>
</dbReference>
<feature type="compositionally biased region" description="Acidic residues" evidence="3">
    <location>
        <begin position="710"/>
        <end position="721"/>
    </location>
</feature>
<keyword evidence="2" id="KW-0040">ANK repeat</keyword>
<name>A0A167UYM5_PENCH</name>
<dbReference type="Proteomes" id="UP000076449">
    <property type="component" value="Chromosome II"/>
</dbReference>
<organism evidence="4">
    <name type="scientific">Penicillium chrysogenum</name>
    <name type="common">Penicillium notatum</name>
    <dbReference type="NCBI Taxonomy" id="5076"/>
    <lineage>
        <taxon>Eukaryota</taxon>
        <taxon>Fungi</taxon>
        <taxon>Dikarya</taxon>
        <taxon>Ascomycota</taxon>
        <taxon>Pezizomycotina</taxon>
        <taxon>Eurotiomycetes</taxon>
        <taxon>Eurotiomycetidae</taxon>
        <taxon>Eurotiales</taxon>
        <taxon>Aspergillaceae</taxon>
        <taxon>Penicillium</taxon>
        <taxon>Penicillium chrysogenum species complex</taxon>
    </lineage>
</organism>